<feature type="transmembrane region" description="Helical" evidence="1">
    <location>
        <begin position="61"/>
        <end position="87"/>
    </location>
</feature>
<feature type="transmembrane region" description="Helical" evidence="1">
    <location>
        <begin position="20"/>
        <end position="49"/>
    </location>
</feature>
<sequence length="169" mass="17860">MADSQGALLSERCKLTSAIVLLDAAVMTDAIVLLDAAVMTECVLLLAIATNPFFGAMSKPTPAFIAFMILQILVIGVAGIAALGACACKERLVRANRHLFFFTALVNVVYAVAMFATGNSQGGLTFAFLALLGVMGAMLSRRFALLLSQHHAPLPTRSPSYAQQKASRV</sequence>
<evidence type="ECO:0000313" key="3">
    <source>
        <dbReference type="Proteomes" id="UP001209570"/>
    </source>
</evidence>
<organism evidence="2 3">
    <name type="scientific">Pythium insidiosum</name>
    <name type="common">Pythiosis disease agent</name>
    <dbReference type="NCBI Taxonomy" id="114742"/>
    <lineage>
        <taxon>Eukaryota</taxon>
        <taxon>Sar</taxon>
        <taxon>Stramenopiles</taxon>
        <taxon>Oomycota</taxon>
        <taxon>Peronosporomycetes</taxon>
        <taxon>Pythiales</taxon>
        <taxon>Pythiaceae</taxon>
        <taxon>Pythium</taxon>
    </lineage>
</organism>
<evidence type="ECO:0000256" key="1">
    <source>
        <dbReference type="SAM" id="Phobius"/>
    </source>
</evidence>
<dbReference type="AlphaFoldDB" id="A0AAD5M0J9"/>
<evidence type="ECO:0008006" key="4">
    <source>
        <dbReference type="Google" id="ProtNLM"/>
    </source>
</evidence>
<proteinExistence type="predicted"/>
<name>A0AAD5M0J9_PYTIN</name>
<keyword evidence="1" id="KW-0472">Membrane</keyword>
<keyword evidence="1" id="KW-1133">Transmembrane helix</keyword>
<keyword evidence="1" id="KW-0812">Transmembrane</keyword>
<dbReference type="EMBL" id="JAKCXM010000166">
    <property type="protein sequence ID" value="KAJ0399986.1"/>
    <property type="molecule type" value="Genomic_DNA"/>
</dbReference>
<reference evidence="2" key="1">
    <citation type="submission" date="2021-12" db="EMBL/GenBank/DDBJ databases">
        <title>Prjna785345.</title>
        <authorList>
            <person name="Rujirawat T."/>
            <person name="Krajaejun T."/>
        </authorList>
    </citation>
    <scope>NUCLEOTIDE SEQUENCE</scope>
    <source>
        <strain evidence="2">Pi057C3</strain>
    </source>
</reference>
<evidence type="ECO:0000313" key="2">
    <source>
        <dbReference type="EMBL" id="KAJ0399986.1"/>
    </source>
</evidence>
<feature type="transmembrane region" description="Helical" evidence="1">
    <location>
        <begin position="122"/>
        <end position="140"/>
    </location>
</feature>
<comment type="caution">
    <text evidence="2">The sequence shown here is derived from an EMBL/GenBank/DDBJ whole genome shotgun (WGS) entry which is preliminary data.</text>
</comment>
<keyword evidence="3" id="KW-1185">Reference proteome</keyword>
<gene>
    <name evidence="2" type="ORF">P43SY_006239</name>
</gene>
<feature type="transmembrane region" description="Helical" evidence="1">
    <location>
        <begin position="99"/>
        <end position="116"/>
    </location>
</feature>
<dbReference type="Proteomes" id="UP001209570">
    <property type="component" value="Unassembled WGS sequence"/>
</dbReference>
<protein>
    <recommendedName>
        <fullName evidence="4">Transmembrane protein</fullName>
    </recommendedName>
</protein>
<accession>A0AAD5M0J9</accession>